<dbReference type="Proteomes" id="UP000780801">
    <property type="component" value="Unassembled WGS sequence"/>
</dbReference>
<keyword evidence="3" id="KW-1185">Reference proteome</keyword>
<feature type="compositionally biased region" description="Polar residues" evidence="1">
    <location>
        <begin position="1"/>
        <end position="17"/>
    </location>
</feature>
<protein>
    <submittedName>
        <fullName evidence="2">Uncharacterized protein</fullName>
    </submittedName>
</protein>
<gene>
    <name evidence="2" type="ORF">BGW38_004481</name>
</gene>
<evidence type="ECO:0000313" key="2">
    <source>
        <dbReference type="EMBL" id="KAF9584957.1"/>
    </source>
</evidence>
<dbReference type="AlphaFoldDB" id="A0A9P6G0Q6"/>
<feature type="region of interest" description="Disordered" evidence="1">
    <location>
        <begin position="1"/>
        <end position="21"/>
    </location>
</feature>
<accession>A0A9P6G0Q6</accession>
<dbReference type="OrthoDB" id="2438613at2759"/>
<sequence>MRSDSLATPSESMTTPIKNKLKGSNKGALVRALAWEHPMVTLDLGTLSANAKRTEISSDPAHAIVVSLIQYAVGQASTVNRQSQGLLGLNLQPVFN</sequence>
<reference evidence="2" key="1">
    <citation type="journal article" date="2020" name="Fungal Divers.">
        <title>Resolving the Mortierellaceae phylogeny through synthesis of multi-gene phylogenetics and phylogenomics.</title>
        <authorList>
            <person name="Vandepol N."/>
            <person name="Liber J."/>
            <person name="Desiro A."/>
            <person name="Na H."/>
            <person name="Kennedy M."/>
            <person name="Barry K."/>
            <person name="Grigoriev I.V."/>
            <person name="Miller A.N."/>
            <person name="O'Donnell K."/>
            <person name="Stajich J.E."/>
            <person name="Bonito G."/>
        </authorList>
    </citation>
    <scope>NUCLEOTIDE SEQUENCE</scope>
    <source>
        <strain evidence="2">KOD1015</strain>
    </source>
</reference>
<organism evidence="2 3">
    <name type="scientific">Lunasporangiospora selenospora</name>
    <dbReference type="NCBI Taxonomy" id="979761"/>
    <lineage>
        <taxon>Eukaryota</taxon>
        <taxon>Fungi</taxon>
        <taxon>Fungi incertae sedis</taxon>
        <taxon>Mucoromycota</taxon>
        <taxon>Mortierellomycotina</taxon>
        <taxon>Mortierellomycetes</taxon>
        <taxon>Mortierellales</taxon>
        <taxon>Mortierellaceae</taxon>
        <taxon>Lunasporangiospora</taxon>
    </lineage>
</organism>
<dbReference type="EMBL" id="JAABOA010000287">
    <property type="protein sequence ID" value="KAF9584957.1"/>
    <property type="molecule type" value="Genomic_DNA"/>
</dbReference>
<proteinExistence type="predicted"/>
<name>A0A9P6G0Q6_9FUNG</name>
<evidence type="ECO:0000313" key="3">
    <source>
        <dbReference type="Proteomes" id="UP000780801"/>
    </source>
</evidence>
<evidence type="ECO:0000256" key="1">
    <source>
        <dbReference type="SAM" id="MobiDB-lite"/>
    </source>
</evidence>
<comment type="caution">
    <text evidence="2">The sequence shown here is derived from an EMBL/GenBank/DDBJ whole genome shotgun (WGS) entry which is preliminary data.</text>
</comment>